<sequence>MNDRTGGPGRPITKVRAGMRVLDVEGEIVGRVTHVATGDRPATHGWAVQAFGAEASAVTCGPAERLMSGGFLKVFGTGLHGVDSYVAADQISEVDDLTVLLRVGRDELIVQQ</sequence>
<evidence type="ECO:0000313" key="2">
    <source>
        <dbReference type="Proteomes" id="UP000636960"/>
    </source>
</evidence>
<gene>
    <name evidence="1" type="ORF">Ari01nite_86850</name>
</gene>
<accession>A0A919K5I1</accession>
<dbReference type="EMBL" id="BOMV01000100">
    <property type="protein sequence ID" value="GIF01221.1"/>
    <property type="molecule type" value="Genomic_DNA"/>
</dbReference>
<name>A0A919K5I1_9ACTN</name>
<dbReference type="AlphaFoldDB" id="A0A919K5I1"/>
<reference evidence="1" key="1">
    <citation type="submission" date="2021-01" db="EMBL/GenBank/DDBJ databases">
        <title>Whole genome shotgun sequence of Actinoplanes rishiriensis NBRC 108556.</title>
        <authorList>
            <person name="Komaki H."/>
            <person name="Tamura T."/>
        </authorList>
    </citation>
    <scope>NUCLEOTIDE SEQUENCE</scope>
    <source>
        <strain evidence="1">NBRC 108556</strain>
    </source>
</reference>
<evidence type="ECO:0000313" key="1">
    <source>
        <dbReference type="EMBL" id="GIF01221.1"/>
    </source>
</evidence>
<proteinExistence type="predicted"/>
<comment type="caution">
    <text evidence="1">The sequence shown here is derived from an EMBL/GenBank/DDBJ whole genome shotgun (WGS) entry which is preliminary data.</text>
</comment>
<dbReference type="Proteomes" id="UP000636960">
    <property type="component" value="Unassembled WGS sequence"/>
</dbReference>
<protein>
    <submittedName>
        <fullName evidence="1">Uncharacterized protein</fullName>
    </submittedName>
</protein>
<keyword evidence="2" id="KW-1185">Reference proteome</keyword>
<dbReference type="RefSeq" id="WP_203789788.1">
    <property type="nucleotide sequence ID" value="NZ_BOMV01000100.1"/>
</dbReference>
<organism evidence="1 2">
    <name type="scientific">Paractinoplanes rishiriensis</name>
    <dbReference type="NCBI Taxonomy" id="1050105"/>
    <lineage>
        <taxon>Bacteria</taxon>
        <taxon>Bacillati</taxon>
        <taxon>Actinomycetota</taxon>
        <taxon>Actinomycetes</taxon>
        <taxon>Micromonosporales</taxon>
        <taxon>Micromonosporaceae</taxon>
        <taxon>Paractinoplanes</taxon>
    </lineage>
</organism>